<evidence type="ECO:0000256" key="3">
    <source>
        <dbReference type="ARBA" id="ARBA00022525"/>
    </source>
</evidence>
<evidence type="ECO:0000256" key="1">
    <source>
        <dbReference type="ARBA" id="ARBA00004613"/>
    </source>
</evidence>
<dbReference type="InterPro" id="IPR038479">
    <property type="entry name" value="Transthyretin-like_sf"/>
</dbReference>
<dbReference type="Proteomes" id="UP000024635">
    <property type="component" value="Unassembled WGS sequence"/>
</dbReference>
<dbReference type="OrthoDB" id="5826894at2759"/>
<comment type="subcellular location">
    <subcellularLocation>
        <location evidence="1">Secreted</location>
    </subcellularLocation>
</comment>
<keyword evidence="4 5" id="KW-0732">Signal</keyword>
<proteinExistence type="inferred from homology"/>
<evidence type="ECO:0008006" key="8">
    <source>
        <dbReference type="Google" id="ProtNLM"/>
    </source>
</evidence>
<keyword evidence="3" id="KW-0964">Secreted</keyword>
<dbReference type="InterPro" id="IPR001534">
    <property type="entry name" value="Transthyretin-like"/>
</dbReference>
<feature type="chain" id="PRO_5001488009" description="Transthyretin-like family protein" evidence="5">
    <location>
        <begin position="18"/>
        <end position="97"/>
    </location>
</feature>
<evidence type="ECO:0000256" key="5">
    <source>
        <dbReference type="SAM" id="SignalP"/>
    </source>
</evidence>
<gene>
    <name evidence="6" type="primary">Acey_s0050.g1933</name>
    <name evidence="6" type="ORF">Y032_0050g1933</name>
</gene>
<dbReference type="GO" id="GO:0009986">
    <property type="term" value="C:cell surface"/>
    <property type="evidence" value="ECO:0007669"/>
    <property type="project" value="InterPro"/>
</dbReference>
<dbReference type="AlphaFoldDB" id="A0A016U987"/>
<sequence>MRSLCVLLAVVLVAVHAKMQNVTVKGTTICNKKRMADVTVELWERDTREFVYDQVEYSRISVGDIDRNDSFLDLSNSKTAYYGPECASLKLDNFNDF</sequence>
<evidence type="ECO:0000313" key="6">
    <source>
        <dbReference type="EMBL" id="EYC11476.1"/>
    </source>
</evidence>
<keyword evidence="7" id="KW-1185">Reference proteome</keyword>
<dbReference type="Gene3D" id="2.60.40.3330">
    <property type="match status" value="1"/>
</dbReference>
<accession>A0A016U987</accession>
<protein>
    <recommendedName>
        <fullName evidence="8">Transthyretin-like family protein</fullName>
    </recommendedName>
</protein>
<organism evidence="6 7">
    <name type="scientific">Ancylostoma ceylanicum</name>
    <dbReference type="NCBI Taxonomy" id="53326"/>
    <lineage>
        <taxon>Eukaryota</taxon>
        <taxon>Metazoa</taxon>
        <taxon>Ecdysozoa</taxon>
        <taxon>Nematoda</taxon>
        <taxon>Chromadorea</taxon>
        <taxon>Rhabditida</taxon>
        <taxon>Rhabditina</taxon>
        <taxon>Rhabditomorpha</taxon>
        <taxon>Strongyloidea</taxon>
        <taxon>Ancylostomatidae</taxon>
        <taxon>Ancylostomatinae</taxon>
        <taxon>Ancylostoma</taxon>
    </lineage>
</organism>
<dbReference type="PANTHER" id="PTHR21700">
    <property type="entry name" value="TRANSTHYRETIN-LIKE FAMILY PROTEIN-RELATED"/>
    <property type="match status" value="1"/>
</dbReference>
<evidence type="ECO:0000256" key="4">
    <source>
        <dbReference type="ARBA" id="ARBA00022729"/>
    </source>
</evidence>
<reference evidence="7" key="1">
    <citation type="journal article" date="2015" name="Nat. Genet.">
        <title>The genome and transcriptome of the zoonotic hookworm Ancylostoma ceylanicum identify infection-specific gene families.</title>
        <authorList>
            <person name="Schwarz E.M."/>
            <person name="Hu Y."/>
            <person name="Antoshechkin I."/>
            <person name="Miller M.M."/>
            <person name="Sternberg P.W."/>
            <person name="Aroian R.V."/>
        </authorList>
    </citation>
    <scope>NUCLEOTIDE SEQUENCE</scope>
    <source>
        <strain evidence="7">HY135</strain>
    </source>
</reference>
<comment type="similarity">
    <text evidence="2">Belongs to the nematode transthyretin-like family.</text>
</comment>
<dbReference type="PANTHER" id="PTHR21700:SF30">
    <property type="entry name" value="TRANSTHYRETIN-LIKE FAMILY PROTEIN"/>
    <property type="match status" value="1"/>
</dbReference>
<dbReference type="GO" id="GO:0005576">
    <property type="term" value="C:extracellular region"/>
    <property type="evidence" value="ECO:0007669"/>
    <property type="project" value="UniProtKB-SubCell"/>
</dbReference>
<feature type="signal peptide" evidence="5">
    <location>
        <begin position="1"/>
        <end position="17"/>
    </location>
</feature>
<dbReference type="EMBL" id="JARK01001386">
    <property type="protein sequence ID" value="EYC11476.1"/>
    <property type="molecule type" value="Genomic_DNA"/>
</dbReference>
<name>A0A016U987_9BILA</name>
<evidence type="ECO:0000256" key="2">
    <source>
        <dbReference type="ARBA" id="ARBA00010112"/>
    </source>
</evidence>
<comment type="caution">
    <text evidence="6">The sequence shown here is derived from an EMBL/GenBank/DDBJ whole genome shotgun (WGS) entry which is preliminary data.</text>
</comment>
<evidence type="ECO:0000313" key="7">
    <source>
        <dbReference type="Proteomes" id="UP000024635"/>
    </source>
</evidence>